<name>A0A1Q9C352_SYMMI</name>
<gene>
    <name evidence="1" type="ORF">AK812_SmicGene42613</name>
</gene>
<evidence type="ECO:0000313" key="1">
    <source>
        <dbReference type="EMBL" id="OLP77335.1"/>
    </source>
</evidence>
<sequence>MSIPEAARALDGLVRAVSLLICFLVFSEEIKEKMHREVGRKLRCEMRLMLYLLYLPVLLRAKYIEYQLLQQLEVCDEMQQDLETACNQLLSCKEREAKEEVGCYEGGNVHPGLKPRSEQAQ</sequence>
<organism evidence="1 2">
    <name type="scientific">Symbiodinium microadriaticum</name>
    <name type="common">Dinoflagellate</name>
    <name type="synonym">Zooxanthella microadriatica</name>
    <dbReference type="NCBI Taxonomy" id="2951"/>
    <lineage>
        <taxon>Eukaryota</taxon>
        <taxon>Sar</taxon>
        <taxon>Alveolata</taxon>
        <taxon>Dinophyceae</taxon>
        <taxon>Suessiales</taxon>
        <taxon>Symbiodiniaceae</taxon>
        <taxon>Symbiodinium</taxon>
    </lineage>
</organism>
<keyword evidence="2" id="KW-1185">Reference proteome</keyword>
<reference evidence="1 2" key="1">
    <citation type="submission" date="2016-02" db="EMBL/GenBank/DDBJ databases">
        <title>Genome analysis of coral dinoflagellate symbionts highlights evolutionary adaptations to a symbiotic lifestyle.</title>
        <authorList>
            <person name="Aranda M."/>
            <person name="Li Y."/>
            <person name="Liew Y.J."/>
            <person name="Baumgarten S."/>
            <person name="Simakov O."/>
            <person name="Wilson M."/>
            <person name="Piel J."/>
            <person name="Ashoor H."/>
            <person name="Bougouffa S."/>
            <person name="Bajic V.B."/>
            <person name="Ryu T."/>
            <person name="Ravasi T."/>
            <person name="Bayer T."/>
            <person name="Micklem G."/>
            <person name="Kim H."/>
            <person name="Bhak J."/>
            <person name="Lajeunesse T.C."/>
            <person name="Voolstra C.R."/>
        </authorList>
    </citation>
    <scope>NUCLEOTIDE SEQUENCE [LARGE SCALE GENOMIC DNA]</scope>
    <source>
        <strain evidence="1 2">CCMP2467</strain>
    </source>
</reference>
<comment type="caution">
    <text evidence="1">The sequence shown here is derived from an EMBL/GenBank/DDBJ whole genome shotgun (WGS) entry which is preliminary data.</text>
</comment>
<protein>
    <submittedName>
        <fullName evidence="1">Uncharacterized protein</fullName>
    </submittedName>
</protein>
<dbReference type="EMBL" id="LSRX01001789">
    <property type="protein sequence ID" value="OLP77335.1"/>
    <property type="molecule type" value="Genomic_DNA"/>
</dbReference>
<proteinExistence type="predicted"/>
<evidence type="ECO:0000313" key="2">
    <source>
        <dbReference type="Proteomes" id="UP000186817"/>
    </source>
</evidence>
<dbReference type="AlphaFoldDB" id="A0A1Q9C352"/>
<accession>A0A1Q9C352</accession>
<dbReference type="Proteomes" id="UP000186817">
    <property type="component" value="Unassembled WGS sequence"/>
</dbReference>